<proteinExistence type="predicted"/>
<keyword evidence="1" id="KW-0645">Protease</keyword>
<dbReference type="Proteomes" id="UP001595978">
    <property type="component" value="Unassembled WGS sequence"/>
</dbReference>
<comment type="caution">
    <text evidence="1">The sequence shown here is derived from an EMBL/GenBank/DDBJ whole genome shotgun (WGS) entry which is preliminary data.</text>
</comment>
<dbReference type="RefSeq" id="WP_340434958.1">
    <property type="nucleotide sequence ID" value="NZ_JBHSNQ010000185.1"/>
</dbReference>
<dbReference type="EMBL" id="JBHSNQ010000185">
    <property type="protein sequence ID" value="MFC5542921.1"/>
    <property type="molecule type" value="Genomic_DNA"/>
</dbReference>
<keyword evidence="1" id="KW-0378">Hydrolase</keyword>
<sequence>MKCQITETGYLQIPAEIAQHYFPTGAIIAILQGQDLLIMPVNYVGAGGLILKYRNARGDRSVFISEFLPDDVDFGPRDVQWDEEALALRIPLYLNQ</sequence>
<reference evidence="2" key="1">
    <citation type="journal article" date="2019" name="Int. J. Syst. Evol. Microbiol.">
        <title>The Global Catalogue of Microorganisms (GCM) 10K type strain sequencing project: providing services to taxonomists for standard genome sequencing and annotation.</title>
        <authorList>
            <consortium name="The Broad Institute Genomics Platform"/>
            <consortium name="The Broad Institute Genome Sequencing Center for Infectious Disease"/>
            <person name="Wu L."/>
            <person name="Ma J."/>
        </authorList>
    </citation>
    <scope>NUCLEOTIDE SEQUENCE [LARGE SCALE GENOMIC DNA]</scope>
    <source>
        <strain evidence="2">CCUG 56331</strain>
    </source>
</reference>
<organism evidence="1 2">
    <name type="scientific">Ureibacillus suwonensis</name>
    <dbReference type="NCBI Taxonomy" id="313007"/>
    <lineage>
        <taxon>Bacteria</taxon>
        <taxon>Bacillati</taxon>
        <taxon>Bacillota</taxon>
        <taxon>Bacilli</taxon>
        <taxon>Bacillales</taxon>
        <taxon>Caryophanaceae</taxon>
        <taxon>Ureibacillus</taxon>
    </lineage>
</organism>
<evidence type="ECO:0000313" key="1">
    <source>
        <dbReference type="EMBL" id="MFC5542921.1"/>
    </source>
</evidence>
<evidence type="ECO:0000313" key="2">
    <source>
        <dbReference type="Proteomes" id="UP001595978"/>
    </source>
</evidence>
<keyword evidence="2" id="KW-1185">Reference proteome</keyword>
<name>A0ABW0RDR6_9BACL</name>
<gene>
    <name evidence="1" type="ORF">ACFPOH_14525</name>
</gene>
<protein>
    <submittedName>
        <fullName evidence="1">Hydrogenase maturation protease</fullName>
    </submittedName>
</protein>
<dbReference type="GO" id="GO:0008233">
    <property type="term" value="F:peptidase activity"/>
    <property type="evidence" value="ECO:0007669"/>
    <property type="project" value="UniProtKB-KW"/>
</dbReference>
<dbReference type="GO" id="GO:0006508">
    <property type="term" value="P:proteolysis"/>
    <property type="evidence" value="ECO:0007669"/>
    <property type="project" value="UniProtKB-KW"/>
</dbReference>
<accession>A0ABW0RDR6</accession>